<keyword evidence="11" id="KW-1133">Transmembrane helix</keyword>
<comment type="catalytic activity">
    <reaction evidence="1">
        <text>ATP + protein L-histidine = ADP + protein N-phospho-L-histidine.</text>
        <dbReference type="EC" id="2.7.13.3"/>
    </reaction>
</comment>
<proteinExistence type="predicted"/>
<gene>
    <name evidence="14" type="ORF">GCM10010978_15700</name>
</gene>
<protein>
    <recommendedName>
        <fullName evidence="3">histidine kinase</fullName>
        <ecNumber evidence="3">2.7.13.3</ecNumber>
    </recommendedName>
</protein>
<feature type="transmembrane region" description="Helical" evidence="11">
    <location>
        <begin position="37"/>
        <end position="61"/>
    </location>
</feature>
<keyword evidence="11" id="KW-0812">Transmembrane</keyword>
<reference evidence="14" key="2">
    <citation type="submission" date="2020-09" db="EMBL/GenBank/DDBJ databases">
        <authorList>
            <person name="Sun Q."/>
            <person name="Zhou Y."/>
        </authorList>
    </citation>
    <scope>NUCLEOTIDE SEQUENCE</scope>
    <source>
        <strain evidence="14">CGMCC 1.12360</strain>
    </source>
</reference>
<comment type="subcellular location">
    <subcellularLocation>
        <location evidence="2">Cell membrane</location>
        <topology evidence="2">Multi-pass membrane protein</topology>
    </subcellularLocation>
</comment>
<dbReference type="InterPro" id="IPR013656">
    <property type="entry name" value="PAS_4"/>
</dbReference>
<dbReference type="FunFam" id="3.30.565.10:FF:000006">
    <property type="entry name" value="Sensor histidine kinase WalK"/>
    <property type="match status" value="1"/>
</dbReference>
<dbReference type="SUPFAM" id="SSF55785">
    <property type="entry name" value="PYP-like sensor domain (PAS domain)"/>
    <property type="match status" value="1"/>
</dbReference>
<dbReference type="InterPro" id="IPR035965">
    <property type="entry name" value="PAS-like_dom_sf"/>
</dbReference>
<evidence type="ECO:0000256" key="11">
    <source>
        <dbReference type="SAM" id="Phobius"/>
    </source>
</evidence>
<dbReference type="EC" id="2.7.13.3" evidence="3"/>
<dbReference type="InterPro" id="IPR050351">
    <property type="entry name" value="BphY/WalK/GraS-like"/>
</dbReference>
<keyword evidence="9" id="KW-0902">Two-component regulatory system</keyword>
<dbReference type="InterPro" id="IPR003661">
    <property type="entry name" value="HisK_dim/P_dom"/>
</dbReference>
<dbReference type="GO" id="GO:0016036">
    <property type="term" value="P:cellular response to phosphate starvation"/>
    <property type="evidence" value="ECO:0007669"/>
    <property type="project" value="TreeGrafter"/>
</dbReference>
<dbReference type="Gene3D" id="1.10.287.130">
    <property type="match status" value="1"/>
</dbReference>
<dbReference type="PANTHER" id="PTHR45453:SF1">
    <property type="entry name" value="PHOSPHATE REGULON SENSOR PROTEIN PHOR"/>
    <property type="match status" value="1"/>
</dbReference>
<evidence type="ECO:0000256" key="1">
    <source>
        <dbReference type="ARBA" id="ARBA00000085"/>
    </source>
</evidence>
<feature type="domain" description="PAS" evidence="13">
    <location>
        <begin position="115"/>
        <end position="188"/>
    </location>
</feature>
<dbReference type="InterPro" id="IPR036097">
    <property type="entry name" value="HisK_dim/P_sf"/>
</dbReference>
<reference evidence="14" key="1">
    <citation type="journal article" date="2014" name="Int. J. Syst. Evol. Microbiol.">
        <title>Complete genome sequence of Corynebacterium casei LMG S-19264T (=DSM 44701T), isolated from a smear-ripened cheese.</title>
        <authorList>
            <consortium name="US DOE Joint Genome Institute (JGI-PGF)"/>
            <person name="Walter F."/>
            <person name="Albersmeier A."/>
            <person name="Kalinowski J."/>
            <person name="Ruckert C."/>
        </authorList>
    </citation>
    <scope>NUCLEOTIDE SEQUENCE</scope>
    <source>
        <strain evidence="14">CGMCC 1.12360</strain>
    </source>
</reference>
<evidence type="ECO:0000256" key="5">
    <source>
        <dbReference type="ARBA" id="ARBA00022679"/>
    </source>
</evidence>
<dbReference type="RefSeq" id="WP_188391840.1">
    <property type="nucleotide sequence ID" value="NZ_BMEV01000024.1"/>
</dbReference>
<organism evidence="14 15">
    <name type="scientific">Compostibacillus humi</name>
    <dbReference type="NCBI Taxonomy" id="1245525"/>
    <lineage>
        <taxon>Bacteria</taxon>
        <taxon>Bacillati</taxon>
        <taxon>Bacillota</taxon>
        <taxon>Bacilli</taxon>
        <taxon>Bacillales</taxon>
        <taxon>Bacillaceae</taxon>
        <taxon>Compostibacillus</taxon>
    </lineage>
</organism>
<dbReference type="InterPro" id="IPR000014">
    <property type="entry name" value="PAS"/>
</dbReference>
<dbReference type="SMART" id="SM00388">
    <property type="entry name" value="HisKA"/>
    <property type="match status" value="1"/>
</dbReference>
<evidence type="ECO:0000256" key="7">
    <source>
        <dbReference type="ARBA" id="ARBA00022777"/>
    </source>
</evidence>
<dbReference type="CDD" id="cd00130">
    <property type="entry name" value="PAS"/>
    <property type="match status" value="1"/>
</dbReference>
<dbReference type="EMBL" id="BMEV01000024">
    <property type="protein sequence ID" value="GGH75634.1"/>
    <property type="molecule type" value="Genomic_DNA"/>
</dbReference>
<keyword evidence="6" id="KW-0547">Nucleotide-binding</keyword>
<name>A0A8J2ZSW8_9BACI</name>
<keyword evidence="5" id="KW-0808">Transferase</keyword>
<dbReference type="CDD" id="cd00075">
    <property type="entry name" value="HATPase"/>
    <property type="match status" value="1"/>
</dbReference>
<dbReference type="PROSITE" id="PS50109">
    <property type="entry name" value="HIS_KIN"/>
    <property type="match status" value="1"/>
</dbReference>
<evidence type="ECO:0000256" key="2">
    <source>
        <dbReference type="ARBA" id="ARBA00004651"/>
    </source>
</evidence>
<dbReference type="InterPro" id="IPR004358">
    <property type="entry name" value="Sig_transdc_His_kin-like_C"/>
</dbReference>
<keyword evidence="4" id="KW-0597">Phosphoprotein</keyword>
<dbReference type="FunFam" id="1.10.287.130:FF:000001">
    <property type="entry name" value="Two-component sensor histidine kinase"/>
    <property type="match status" value="1"/>
</dbReference>
<evidence type="ECO:0000259" key="13">
    <source>
        <dbReference type="PROSITE" id="PS50112"/>
    </source>
</evidence>
<keyword evidence="10 11" id="KW-0472">Membrane</keyword>
<dbReference type="InterPro" id="IPR003594">
    <property type="entry name" value="HATPase_dom"/>
</dbReference>
<dbReference type="PANTHER" id="PTHR45453">
    <property type="entry name" value="PHOSPHATE REGULON SENSOR PROTEIN PHOR"/>
    <property type="match status" value="1"/>
</dbReference>
<dbReference type="GO" id="GO:0000155">
    <property type="term" value="F:phosphorelay sensor kinase activity"/>
    <property type="evidence" value="ECO:0007669"/>
    <property type="project" value="InterPro"/>
</dbReference>
<keyword evidence="7" id="KW-0418">Kinase</keyword>
<feature type="transmembrane region" description="Helical" evidence="11">
    <location>
        <begin position="12"/>
        <end position="31"/>
    </location>
</feature>
<dbReference type="CDD" id="cd06225">
    <property type="entry name" value="HAMP"/>
    <property type="match status" value="1"/>
</dbReference>
<comment type="caution">
    <text evidence="14">The sequence shown here is derived from an EMBL/GenBank/DDBJ whole genome shotgun (WGS) entry which is preliminary data.</text>
</comment>
<dbReference type="Pfam" id="PF00512">
    <property type="entry name" value="HisKA"/>
    <property type="match status" value="1"/>
</dbReference>
<evidence type="ECO:0000313" key="15">
    <source>
        <dbReference type="Proteomes" id="UP000602050"/>
    </source>
</evidence>
<dbReference type="InterPro" id="IPR036890">
    <property type="entry name" value="HATPase_C_sf"/>
</dbReference>
<dbReference type="Proteomes" id="UP000602050">
    <property type="component" value="Unassembled WGS sequence"/>
</dbReference>
<dbReference type="InterPro" id="IPR005467">
    <property type="entry name" value="His_kinase_dom"/>
</dbReference>
<dbReference type="SMART" id="SM00387">
    <property type="entry name" value="HATPase_c"/>
    <property type="match status" value="1"/>
</dbReference>
<dbReference type="GO" id="GO:0004721">
    <property type="term" value="F:phosphoprotein phosphatase activity"/>
    <property type="evidence" value="ECO:0007669"/>
    <property type="project" value="TreeGrafter"/>
</dbReference>
<evidence type="ECO:0000256" key="10">
    <source>
        <dbReference type="ARBA" id="ARBA00023136"/>
    </source>
</evidence>
<evidence type="ECO:0000256" key="3">
    <source>
        <dbReference type="ARBA" id="ARBA00012438"/>
    </source>
</evidence>
<dbReference type="SUPFAM" id="SSF55874">
    <property type="entry name" value="ATPase domain of HSP90 chaperone/DNA topoisomerase II/histidine kinase"/>
    <property type="match status" value="1"/>
</dbReference>
<evidence type="ECO:0000259" key="12">
    <source>
        <dbReference type="PROSITE" id="PS50109"/>
    </source>
</evidence>
<dbReference type="Pfam" id="PF02518">
    <property type="entry name" value="HATPase_c"/>
    <property type="match status" value="1"/>
</dbReference>
<dbReference type="GO" id="GO:0005524">
    <property type="term" value="F:ATP binding"/>
    <property type="evidence" value="ECO:0007669"/>
    <property type="project" value="UniProtKB-KW"/>
</dbReference>
<sequence length="455" mass="52319">MKELFQAPLLKYVLIALGIVVFTGVGVFPFIENKVILIIILLTYFVAFLLFLRSFYALYLLPLKKATTTITKMEQGNYRARMHFSTNNEIIEQLMYKINSLARHLSELSIQEKMHSEQLFTLINNSSSGLILIDEKGYIHLVNQQFLDMFGGREKEYKGQIYHNVLREEKFHRIVQQVFLYEKNIKDEFLYYSGIHKRYYEVVGTPIFNKKNRVKGAVLATYDITELKRLEVMRKDFVANVSHELRTPITSITGFAETLLDGGIEDPDAAKEFLSIIHKESKRMQLLIEDLLTLSKLEDENFQLVLNKITLSDLLQEVIPPLKIRAEKKGLALTVQAEEDLNFKADQERIKQIFINLIDNAIHYTPDGGKIDVEVFSTSKYVHLKVSDTGIGITEKELPRIFERFYRVDRARSRNTGGTGLGLAIVKHIVEVHKGNIDIESEVGKGTTVHVYLPK</sequence>
<dbReference type="PROSITE" id="PS50112">
    <property type="entry name" value="PAS"/>
    <property type="match status" value="1"/>
</dbReference>
<dbReference type="PRINTS" id="PR00344">
    <property type="entry name" value="BCTRLSENSOR"/>
</dbReference>
<dbReference type="Gene3D" id="3.30.450.20">
    <property type="entry name" value="PAS domain"/>
    <property type="match status" value="1"/>
</dbReference>
<accession>A0A8J2ZSW8</accession>
<evidence type="ECO:0000256" key="6">
    <source>
        <dbReference type="ARBA" id="ARBA00022741"/>
    </source>
</evidence>
<dbReference type="SUPFAM" id="SSF47384">
    <property type="entry name" value="Homodimeric domain of signal transducing histidine kinase"/>
    <property type="match status" value="1"/>
</dbReference>
<dbReference type="AlphaFoldDB" id="A0A8J2ZSW8"/>
<keyword evidence="15" id="KW-1185">Reference proteome</keyword>
<dbReference type="Gene3D" id="6.10.340.10">
    <property type="match status" value="1"/>
</dbReference>
<dbReference type="SMART" id="SM00091">
    <property type="entry name" value="PAS"/>
    <property type="match status" value="1"/>
</dbReference>
<dbReference type="GO" id="GO:0005886">
    <property type="term" value="C:plasma membrane"/>
    <property type="evidence" value="ECO:0007669"/>
    <property type="project" value="UniProtKB-SubCell"/>
</dbReference>
<dbReference type="Pfam" id="PF08448">
    <property type="entry name" value="PAS_4"/>
    <property type="match status" value="1"/>
</dbReference>
<evidence type="ECO:0000313" key="14">
    <source>
        <dbReference type="EMBL" id="GGH75634.1"/>
    </source>
</evidence>
<keyword evidence="8" id="KW-0067">ATP-binding</keyword>
<dbReference type="Gene3D" id="3.30.565.10">
    <property type="entry name" value="Histidine kinase-like ATPase, C-terminal domain"/>
    <property type="match status" value="1"/>
</dbReference>
<dbReference type="CDD" id="cd00082">
    <property type="entry name" value="HisKA"/>
    <property type="match status" value="1"/>
</dbReference>
<feature type="domain" description="Histidine kinase" evidence="12">
    <location>
        <begin position="240"/>
        <end position="455"/>
    </location>
</feature>
<dbReference type="NCBIfam" id="TIGR00229">
    <property type="entry name" value="sensory_box"/>
    <property type="match status" value="1"/>
</dbReference>
<dbReference type="NCBIfam" id="NF046044">
    <property type="entry name" value="PnpS"/>
    <property type="match status" value="1"/>
</dbReference>
<evidence type="ECO:0000256" key="4">
    <source>
        <dbReference type="ARBA" id="ARBA00022553"/>
    </source>
</evidence>
<evidence type="ECO:0000256" key="8">
    <source>
        <dbReference type="ARBA" id="ARBA00022840"/>
    </source>
</evidence>
<evidence type="ECO:0000256" key="9">
    <source>
        <dbReference type="ARBA" id="ARBA00023012"/>
    </source>
</evidence>